<evidence type="ECO:0000256" key="6">
    <source>
        <dbReference type="ARBA" id="ARBA00022918"/>
    </source>
</evidence>
<dbReference type="InterPro" id="IPR043502">
    <property type="entry name" value="DNA/RNA_pol_sf"/>
</dbReference>
<dbReference type="GO" id="GO:0004519">
    <property type="term" value="F:endonuclease activity"/>
    <property type="evidence" value="ECO:0007669"/>
    <property type="project" value="UniProtKB-KW"/>
</dbReference>
<dbReference type="AlphaFoldDB" id="A0A8X6HMK9"/>
<evidence type="ECO:0000313" key="8">
    <source>
        <dbReference type="EMBL" id="GFR05989.1"/>
    </source>
</evidence>
<name>A0A8X6HMK9_TRICU</name>
<sequence>MPLTPTQKRYSAYDRDLFVIYSAVKHFRYHSKVRDFTVFTDHKLLIFAFNQPSNKASPRQLRHRDFITIHYMIHDLRFVQHHRNTFADLRPVLPFHHKKQKPFIFRNLATYLSVFHVFVRSDSVQTSLQSLYEEPYPVIKRYAKYFDISIKETSRMISIDRLKPCFSLDPDPSKPTLVKKSSSISTSPSTM</sequence>
<keyword evidence="1" id="KW-0808">Transferase</keyword>
<dbReference type="EMBL" id="BMAO01016056">
    <property type="protein sequence ID" value="GFR05989.1"/>
    <property type="molecule type" value="Genomic_DNA"/>
</dbReference>
<dbReference type="SUPFAM" id="SSF56672">
    <property type="entry name" value="DNA/RNA polymerases"/>
    <property type="match status" value="1"/>
</dbReference>
<dbReference type="Proteomes" id="UP000887116">
    <property type="component" value="Unassembled WGS sequence"/>
</dbReference>
<evidence type="ECO:0000313" key="9">
    <source>
        <dbReference type="Proteomes" id="UP000887116"/>
    </source>
</evidence>
<feature type="domain" description="Reverse transcriptase RNase H-like" evidence="7">
    <location>
        <begin position="3"/>
        <end position="66"/>
    </location>
</feature>
<keyword evidence="4" id="KW-0255">Endonuclease</keyword>
<keyword evidence="9" id="KW-1185">Reference proteome</keyword>
<evidence type="ECO:0000256" key="3">
    <source>
        <dbReference type="ARBA" id="ARBA00022722"/>
    </source>
</evidence>
<organism evidence="8 9">
    <name type="scientific">Trichonephila clavata</name>
    <name type="common">Joro spider</name>
    <name type="synonym">Nephila clavata</name>
    <dbReference type="NCBI Taxonomy" id="2740835"/>
    <lineage>
        <taxon>Eukaryota</taxon>
        <taxon>Metazoa</taxon>
        <taxon>Ecdysozoa</taxon>
        <taxon>Arthropoda</taxon>
        <taxon>Chelicerata</taxon>
        <taxon>Arachnida</taxon>
        <taxon>Araneae</taxon>
        <taxon>Araneomorphae</taxon>
        <taxon>Entelegynae</taxon>
        <taxon>Araneoidea</taxon>
        <taxon>Nephilidae</taxon>
        <taxon>Trichonephila</taxon>
    </lineage>
</organism>
<evidence type="ECO:0000259" key="7">
    <source>
        <dbReference type="Pfam" id="PF17917"/>
    </source>
</evidence>
<keyword evidence="5" id="KW-0378">Hydrolase</keyword>
<evidence type="ECO:0000256" key="1">
    <source>
        <dbReference type="ARBA" id="ARBA00022679"/>
    </source>
</evidence>
<dbReference type="GO" id="GO:0003964">
    <property type="term" value="F:RNA-directed DNA polymerase activity"/>
    <property type="evidence" value="ECO:0007669"/>
    <property type="project" value="UniProtKB-KW"/>
</dbReference>
<evidence type="ECO:0000256" key="4">
    <source>
        <dbReference type="ARBA" id="ARBA00022759"/>
    </source>
</evidence>
<keyword evidence="6" id="KW-0695">RNA-directed DNA polymerase</keyword>
<dbReference type="InterPro" id="IPR041373">
    <property type="entry name" value="RT_RNaseH"/>
</dbReference>
<accession>A0A8X6HMK9</accession>
<dbReference type="OrthoDB" id="6425673at2759"/>
<evidence type="ECO:0000256" key="5">
    <source>
        <dbReference type="ARBA" id="ARBA00022801"/>
    </source>
</evidence>
<keyword evidence="2" id="KW-0548">Nucleotidyltransferase</keyword>
<reference evidence="8" key="1">
    <citation type="submission" date="2020-07" db="EMBL/GenBank/DDBJ databases">
        <title>Multicomponent nature underlies the extraordinary mechanical properties of spider dragline silk.</title>
        <authorList>
            <person name="Kono N."/>
            <person name="Nakamura H."/>
            <person name="Mori M."/>
            <person name="Yoshida Y."/>
            <person name="Ohtoshi R."/>
            <person name="Malay A.D."/>
            <person name="Moran D.A.P."/>
            <person name="Tomita M."/>
            <person name="Numata K."/>
            <person name="Arakawa K."/>
        </authorList>
    </citation>
    <scope>NUCLEOTIDE SEQUENCE</scope>
</reference>
<comment type="caution">
    <text evidence="8">The sequence shown here is derived from an EMBL/GenBank/DDBJ whole genome shotgun (WGS) entry which is preliminary data.</text>
</comment>
<keyword evidence="3" id="KW-0540">Nuclease</keyword>
<protein>
    <recommendedName>
        <fullName evidence="7">Reverse transcriptase RNase H-like domain-containing protein</fullName>
    </recommendedName>
</protein>
<evidence type="ECO:0000256" key="2">
    <source>
        <dbReference type="ARBA" id="ARBA00022695"/>
    </source>
</evidence>
<dbReference type="Pfam" id="PF17917">
    <property type="entry name" value="RT_RNaseH"/>
    <property type="match status" value="1"/>
</dbReference>
<dbReference type="GO" id="GO:0016787">
    <property type="term" value="F:hydrolase activity"/>
    <property type="evidence" value="ECO:0007669"/>
    <property type="project" value="UniProtKB-KW"/>
</dbReference>
<gene>
    <name evidence="8" type="ORF">TNCT_680391</name>
</gene>
<proteinExistence type="predicted"/>